<feature type="transmembrane region" description="Helical" evidence="1">
    <location>
        <begin position="336"/>
        <end position="361"/>
    </location>
</feature>
<sequence>MFCFSANAHYYSESFSTWEINNNEVSGNFSVLEIESTRILNIGKYRDLAVQDKLSETMVFKKYLEDHVIVLSKNKICPLKKPSEFTSQKEGFVNILMTFQCSSNTDIKIINNAFFNLIQSHVHIARVYDGKEILTEKALFFNDQTIEINPEQKELEFNFFKNFYNFLKSGMNHILNGFDHLIFIVGLLILINGIRNLLVVITGFTIGHSITLSLAALEIMSPNGILVESIIGFTIMFIGAEYLIQKTNKYFVTNIFLTILIASLLILNIFTNNSFSTILLLGLLIFSLGYFFLHRSINKKNNLLIMITVLFGMIHGLGFGSYLVSTGINNSNIITALLGFNLGVEIGQIIFVLVILSIVWMLMQLRLNKIIELIKNFSFMLVTTMGFFWFIQRLII</sequence>
<evidence type="ECO:0008006" key="3">
    <source>
        <dbReference type="Google" id="ProtNLM"/>
    </source>
</evidence>
<dbReference type="EMBL" id="UINC01006216">
    <property type="protein sequence ID" value="SVA26198.1"/>
    <property type="molecule type" value="Genomic_DNA"/>
</dbReference>
<dbReference type="Pfam" id="PF13795">
    <property type="entry name" value="HupE_UreJ_2"/>
    <property type="match status" value="2"/>
</dbReference>
<feature type="transmembrane region" description="Helical" evidence="1">
    <location>
        <begin position="198"/>
        <end position="219"/>
    </location>
</feature>
<feature type="transmembrane region" description="Helical" evidence="1">
    <location>
        <begin position="373"/>
        <end position="391"/>
    </location>
</feature>
<evidence type="ECO:0000313" key="2">
    <source>
        <dbReference type="EMBL" id="SVA26198.1"/>
    </source>
</evidence>
<evidence type="ECO:0000256" key="1">
    <source>
        <dbReference type="SAM" id="Phobius"/>
    </source>
</evidence>
<feature type="transmembrane region" description="Helical" evidence="1">
    <location>
        <begin position="275"/>
        <end position="293"/>
    </location>
</feature>
<organism evidence="2">
    <name type="scientific">marine metagenome</name>
    <dbReference type="NCBI Taxonomy" id="408172"/>
    <lineage>
        <taxon>unclassified sequences</taxon>
        <taxon>metagenomes</taxon>
        <taxon>ecological metagenomes</taxon>
    </lineage>
</organism>
<reference evidence="2" key="1">
    <citation type="submission" date="2018-05" db="EMBL/GenBank/DDBJ databases">
        <authorList>
            <person name="Lanie J.A."/>
            <person name="Ng W.-L."/>
            <person name="Kazmierczak K.M."/>
            <person name="Andrzejewski T.M."/>
            <person name="Davidsen T.M."/>
            <person name="Wayne K.J."/>
            <person name="Tettelin H."/>
            <person name="Glass J.I."/>
            <person name="Rusch D."/>
            <person name="Podicherti R."/>
            <person name="Tsui H.-C.T."/>
            <person name="Winkler M.E."/>
        </authorList>
    </citation>
    <scope>NUCLEOTIDE SEQUENCE</scope>
</reference>
<feature type="transmembrane region" description="Helical" evidence="1">
    <location>
        <begin position="173"/>
        <end position="191"/>
    </location>
</feature>
<protein>
    <recommendedName>
        <fullName evidence="3">HupE/UreJ protein</fullName>
    </recommendedName>
</protein>
<accession>A0A381UEY1</accession>
<feature type="transmembrane region" description="Helical" evidence="1">
    <location>
        <begin position="251"/>
        <end position="269"/>
    </location>
</feature>
<gene>
    <name evidence="2" type="ORF">METZ01_LOCUS79052</name>
</gene>
<name>A0A381UEY1_9ZZZZ</name>
<keyword evidence="1" id="KW-0472">Membrane</keyword>
<proteinExistence type="predicted"/>
<dbReference type="InterPro" id="IPR032809">
    <property type="entry name" value="Put_HupE_UreJ"/>
</dbReference>
<feature type="transmembrane region" description="Helical" evidence="1">
    <location>
        <begin position="305"/>
        <end position="324"/>
    </location>
</feature>
<dbReference type="AlphaFoldDB" id="A0A381UEY1"/>
<keyword evidence="1" id="KW-0812">Transmembrane</keyword>
<keyword evidence="1" id="KW-1133">Transmembrane helix</keyword>
<feature type="transmembrane region" description="Helical" evidence="1">
    <location>
        <begin position="225"/>
        <end position="244"/>
    </location>
</feature>